<dbReference type="Proteomes" id="UP001159405">
    <property type="component" value="Unassembled WGS sequence"/>
</dbReference>
<dbReference type="PANTHER" id="PTHR23080:SF133">
    <property type="entry name" value="SI:CH211-262I1.5-RELATED"/>
    <property type="match status" value="1"/>
</dbReference>
<dbReference type="InterPro" id="IPR027805">
    <property type="entry name" value="Transposase_HTH_dom"/>
</dbReference>
<gene>
    <name evidence="6" type="ORF">PLOB_00034490</name>
</gene>
<dbReference type="Pfam" id="PF13613">
    <property type="entry name" value="HTH_Tnp_4"/>
    <property type="match status" value="1"/>
</dbReference>
<accession>A0ABN8P4X0</accession>
<dbReference type="Pfam" id="PF13359">
    <property type="entry name" value="DDE_Tnp_4"/>
    <property type="match status" value="1"/>
</dbReference>
<dbReference type="PANTHER" id="PTHR23080">
    <property type="entry name" value="THAP DOMAIN PROTEIN"/>
    <property type="match status" value="1"/>
</dbReference>
<evidence type="ECO:0008006" key="8">
    <source>
        <dbReference type="Google" id="ProtNLM"/>
    </source>
</evidence>
<evidence type="ECO:0000256" key="1">
    <source>
        <dbReference type="ARBA" id="ARBA00001968"/>
    </source>
</evidence>
<comment type="caution">
    <text evidence="6">The sequence shown here is derived from an EMBL/GenBank/DDBJ whole genome shotgun (WGS) entry which is preliminary data.</text>
</comment>
<reference evidence="6 7" key="1">
    <citation type="submission" date="2022-05" db="EMBL/GenBank/DDBJ databases">
        <authorList>
            <consortium name="Genoscope - CEA"/>
            <person name="William W."/>
        </authorList>
    </citation>
    <scope>NUCLEOTIDE SEQUENCE [LARGE SCALE GENOMIC DNA]</scope>
</reference>
<dbReference type="EMBL" id="CALNXK010000047">
    <property type="protein sequence ID" value="CAH3130244.1"/>
    <property type="molecule type" value="Genomic_DNA"/>
</dbReference>
<keyword evidence="3" id="KW-0175">Coiled coil</keyword>
<feature type="domain" description="DDE Tnp4" evidence="4">
    <location>
        <begin position="285"/>
        <end position="391"/>
    </location>
</feature>
<name>A0ABN8P4X0_9CNID</name>
<evidence type="ECO:0000259" key="5">
    <source>
        <dbReference type="Pfam" id="PF13613"/>
    </source>
</evidence>
<evidence type="ECO:0000313" key="7">
    <source>
        <dbReference type="Proteomes" id="UP001159405"/>
    </source>
</evidence>
<organism evidence="6 7">
    <name type="scientific">Porites lobata</name>
    <dbReference type="NCBI Taxonomy" id="104759"/>
    <lineage>
        <taxon>Eukaryota</taxon>
        <taxon>Metazoa</taxon>
        <taxon>Cnidaria</taxon>
        <taxon>Anthozoa</taxon>
        <taxon>Hexacorallia</taxon>
        <taxon>Scleractinia</taxon>
        <taxon>Fungiina</taxon>
        <taxon>Poritidae</taxon>
        <taxon>Porites</taxon>
    </lineage>
</organism>
<feature type="domain" description="Transposase Helix-turn-helix" evidence="5">
    <location>
        <begin position="210"/>
        <end position="260"/>
    </location>
</feature>
<evidence type="ECO:0000259" key="4">
    <source>
        <dbReference type="Pfam" id="PF13359"/>
    </source>
</evidence>
<comment type="cofactor">
    <cofactor evidence="1">
        <name>a divalent metal cation</name>
        <dbReference type="ChEBI" id="CHEBI:60240"/>
    </cofactor>
</comment>
<evidence type="ECO:0000313" key="6">
    <source>
        <dbReference type="EMBL" id="CAH3130244.1"/>
    </source>
</evidence>
<keyword evidence="2" id="KW-0479">Metal-binding</keyword>
<evidence type="ECO:0000256" key="3">
    <source>
        <dbReference type="SAM" id="Coils"/>
    </source>
</evidence>
<keyword evidence="7" id="KW-1185">Reference proteome</keyword>
<evidence type="ECO:0000256" key="2">
    <source>
        <dbReference type="ARBA" id="ARBA00022723"/>
    </source>
</evidence>
<proteinExistence type="predicted"/>
<sequence>MTFYRIPKKESVRREYIQSDSTRVCSAHWTGGKKLSREHLPSIFPWSKKKTERRVLSRTESTTNVGGKKRKADVSTTEIDQGPLFDIDHEETIQASFCDAATQTEITVEILDQIESELKEIIEKKDKVARERDELSSATKRLQHLVKNPKFDISKFKGNDEDVEFYTGLPHWDALMLLYDMVNQKAQNLNYGSYEKKGIGSEQKLGRPRALTLFEEFVLTLMRLRLGLLQKDLAHRFNVSETTVSVVFNTWVRFMRIELEPLICLPRRELLHEHMPKFLRNFIQEHPSSLDMQSVCYSSYKGTTTMKGLVGLSPIGALGFLSELYTGSISDKELTKMSNVIDYLHHGDDVMADKGFDIQDDFAAKGVTVNIPSFLKGKTQFSEEEMAHNKKKLLA</sequence>
<dbReference type="InterPro" id="IPR027806">
    <property type="entry name" value="HARBI1_dom"/>
</dbReference>
<protein>
    <recommendedName>
        <fullName evidence="8">Transposase</fullName>
    </recommendedName>
</protein>
<feature type="coiled-coil region" evidence="3">
    <location>
        <begin position="111"/>
        <end position="148"/>
    </location>
</feature>